<organism evidence="2 3">
    <name type="scientific">Maritalea mobilis</name>
    <dbReference type="NCBI Taxonomy" id="483324"/>
    <lineage>
        <taxon>Bacteria</taxon>
        <taxon>Pseudomonadati</taxon>
        <taxon>Pseudomonadota</taxon>
        <taxon>Alphaproteobacteria</taxon>
        <taxon>Hyphomicrobiales</taxon>
        <taxon>Devosiaceae</taxon>
        <taxon>Maritalea</taxon>
    </lineage>
</organism>
<dbReference type="PANTHER" id="PTHR21028:SF2">
    <property type="entry name" value="CYTH DOMAIN-CONTAINING PROTEIN"/>
    <property type="match status" value="1"/>
</dbReference>
<dbReference type="Proteomes" id="UP000295391">
    <property type="component" value="Unassembled WGS sequence"/>
</dbReference>
<feature type="domain" description="CYTH" evidence="1">
    <location>
        <begin position="24"/>
        <end position="195"/>
    </location>
</feature>
<evidence type="ECO:0000313" key="2">
    <source>
        <dbReference type="EMBL" id="TDQ64199.1"/>
    </source>
</evidence>
<dbReference type="EMBL" id="SNYR01000002">
    <property type="protein sequence ID" value="TDQ64199.1"/>
    <property type="molecule type" value="Genomic_DNA"/>
</dbReference>
<dbReference type="SMART" id="SM01118">
    <property type="entry name" value="CYTH"/>
    <property type="match status" value="1"/>
</dbReference>
<dbReference type="PANTHER" id="PTHR21028">
    <property type="entry name" value="SI:CH211-156B7.4"/>
    <property type="match status" value="1"/>
</dbReference>
<evidence type="ECO:0000259" key="1">
    <source>
        <dbReference type="PROSITE" id="PS51707"/>
    </source>
</evidence>
<accession>A0A4R6VKL6</accession>
<dbReference type="CDD" id="cd07890">
    <property type="entry name" value="CYTH-like_AC_IV-like"/>
    <property type="match status" value="1"/>
</dbReference>
<protein>
    <submittedName>
        <fullName evidence="2">Adenylate cyclase class 2</fullName>
    </submittedName>
</protein>
<evidence type="ECO:0000313" key="3">
    <source>
        <dbReference type="Proteomes" id="UP000295391"/>
    </source>
</evidence>
<name>A0A4R6VKL6_9HYPH</name>
<dbReference type="OrthoDB" id="8443111at2"/>
<dbReference type="Gene3D" id="2.40.320.10">
    <property type="entry name" value="Hypothetical Protein Pfu-838710-001"/>
    <property type="match status" value="1"/>
</dbReference>
<dbReference type="Pfam" id="PF01928">
    <property type="entry name" value="CYTH"/>
    <property type="match status" value="1"/>
</dbReference>
<sequence>MQQRSDHLETKGMLCDPGDHFKGRFEVERKFRVADIASVRERLEELSAIPFTLGNAETDVFLDLPDGRLEANGQFHTLRRMQPSERVLWISKGPAKDECVAMDLANFDKALAMLKSLGFIEKRQIHKRRDIYFIDKFHVTLDHVEGLGSFVELAIMTDDEDLLPTLRDEVQQTAVVLKLTSYPEEHLSYRELLFGSTDGR</sequence>
<reference evidence="2 3" key="1">
    <citation type="submission" date="2019-03" db="EMBL/GenBank/DDBJ databases">
        <title>Genomic Encyclopedia of Type Strains, Phase III (KMG-III): the genomes of soil and plant-associated and newly described type strains.</title>
        <authorList>
            <person name="Whitman W."/>
        </authorList>
    </citation>
    <scope>NUCLEOTIDE SEQUENCE [LARGE SCALE GENOMIC DNA]</scope>
    <source>
        <strain evidence="2 3">CGMCC 1.7002</strain>
    </source>
</reference>
<dbReference type="InterPro" id="IPR008173">
    <property type="entry name" value="Adenylyl_cyclase_CyaB"/>
</dbReference>
<dbReference type="RefSeq" id="WP_133572820.1">
    <property type="nucleotide sequence ID" value="NZ_SNYR01000002.1"/>
</dbReference>
<comment type="caution">
    <text evidence="2">The sequence shown here is derived from an EMBL/GenBank/DDBJ whole genome shotgun (WGS) entry which is preliminary data.</text>
</comment>
<proteinExistence type="predicted"/>
<dbReference type="InterPro" id="IPR033469">
    <property type="entry name" value="CYTH-like_dom_sf"/>
</dbReference>
<gene>
    <name evidence="2" type="ORF">ATL17_2213</name>
</gene>
<keyword evidence="3" id="KW-1185">Reference proteome</keyword>
<dbReference type="SUPFAM" id="SSF55154">
    <property type="entry name" value="CYTH-like phosphatases"/>
    <property type="match status" value="1"/>
</dbReference>
<dbReference type="InterPro" id="IPR023577">
    <property type="entry name" value="CYTH_domain"/>
</dbReference>
<dbReference type="PROSITE" id="PS51707">
    <property type="entry name" value="CYTH"/>
    <property type="match status" value="1"/>
</dbReference>
<dbReference type="AlphaFoldDB" id="A0A4R6VKL6"/>